<dbReference type="InterPro" id="IPR036291">
    <property type="entry name" value="NAD(P)-bd_dom_sf"/>
</dbReference>
<sequence>METELSESQIADALSLLHKIEANPDLILGSNLKPLKKQLGHTFMAVHKDDFKLKQVRKQPPPIPRKDAKKQDMIALQTSAMVKQRKEARRLSTISHSTFLESSEQKSEQPEPTEPVSETFYPSRCYICNAEYWQLHFFYHKLCPACAALNWQKRFSCADLRGKIAICTGARVKIGHQCCLRLLHCGAFVIATTRFPNDAAIRFIADPFFASYSNRLHIYGLDFRDLTSVHRFADFIVAKYPRLDMIINNAAQTVRKPASFYSHLIENELKPLEELPKQIVPLRIHDPQYESEASKSLFRIVDDPLAHFHNIVHSPSEMNTQNTSTLRQPPSVPGMDNKVETATGVLISGDVHNLYSSARPLNASLPQTSDTPTHPSLTSSDAEQSEPPPDLSPTMQCDVGVVVSADWPFIVPEYQVVSDALVHYAPRVTEVPQRKHSSESDSSDTRKSETMDNIEEEQKNDGNEGNTAESEENGEKIVLSSQTSTELVSTHSLLPTPAPSSLVFATTSSGLTKRAISQMSLPFGGEMEFVLSETDPALNVEMRTTTGKRPTSAGTMSRLQHKQMRHNAKKASENRRRKGPHPNKNVEVTETMQTRTRIELRDGIPVTNDVFPLQMTDKQKEDLEQRVAEGNRRQKRCPVDDEVNPQNEKRAMSVRVTEPDEDDKFITPAIFHPLGGVDERGTLSPSSSSVSPSSALMSQFAVDPIDSTPLSSFNMMLRDTDNQPIDTRTHNSWVARMDQVSSVELVEVHLINSFAPFILISRLEALMAQDQTTNHFVVNVSAMEGKFHRNFKSFYHPHTNMAKASLNMLTRTSASDLARKRIFMNAVDTGWITDEKPLHAAVRAEEGGFSPPLDEVDAMARILDPVFVGINTGVLHFGKFFKDYFVTEW</sequence>
<dbReference type="PANTHER" id="PTHR43544">
    <property type="entry name" value="SHORT-CHAIN DEHYDROGENASE/REDUCTASE"/>
    <property type="match status" value="1"/>
</dbReference>
<evidence type="ECO:0000256" key="1">
    <source>
        <dbReference type="SAM" id="MobiDB-lite"/>
    </source>
</evidence>
<feature type="compositionally biased region" description="Basic and acidic residues" evidence="1">
    <location>
        <begin position="432"/>
        <end position="462"/>
    </location>
</feature>
<accession>A0ABQ9WSU5</accession>
<dbReference type="Proteomes" id="UP001281761">
    <property type="component" value="Unassembled WGS sequence"/>
</dbReference>
<dbReference type="Pfam" id="PF00106">
    <property type="entry name" value="adh_short"/>
    <property type="match status" value="1"/>
</dbReference>
<feature type="region of interest" description="Disordered" evidence="1">
    <location>
        <begin position="314"/>
        <end position="338"/>
    </location>
</feature>
<dbReference type="InterPro" id="IPR051468">
    <property type="entry name" value="Fungal_SecMetab_SDRs"/>
</dbReference>
<dbReference type="PANTHER" id="PTHR43544:SF2">
    <property type="entry name" value="OXIDOREDUCTASE"/>
    <property type="match status" value="1"/>
</dbReference>
<evidence type="ECO:0000313" key="2">
    <source>
        <dbReference type="EMBL" id="KAK2942575.1"/>
    </source>
</evidence>
<comment type="caution">
    <text evidence="2">The sequence shown here is derived from an EMBL/GenBank/DDBJ whole genome shotgun (WGS) entry which is preliminary data.</text>
</comment>
<feature type="compositionally biased region" description="Basic residues" evidence="1">
    <location>
        <begin position="559"/>
        <end position="581"/>
    </location>
</feature>
<dbReference type="EMBL" id="JARBJD010000399">
    <property type="protein sequence ID" value="KAK2942575.1"/>
    <property type="molecule type" value="Genomic_DNA"/>
</dbReference>
<feature type="compositionally biased region" description="Polar residues" evidence="1">
    <location>
        <begin position="316"/>
        <end position="328"/>
    </location>
</feature>
<feature type="compositionally biased region" description="Polar residues" evidence="1">
    <location>
        <begin position="364"/>
        <end position="382"/>
    </location>
</feature>
<protein>
    <submittedName>
        <fullName evidence="2">Short chain dehydrogenase/reductase family oxidoreductase</fullName>
    </submittedName>
</protein>
<reference evidence="2 3" key="1">
    <citation type="journal article" date="2022" name="bioRxiv">
        <title>Genomics of Preaxostyla Flagellates Illuminates Evolutionary Transitions and the Path Towards Mitochondrial Loss.</title>
        <authorList>
            <person name="Novak L.V.F."/>
            <person name="Treitli S.C."/>
            <person name="Pyrih J."/>
            <person name="Halakuc P."/>
            <person name="Pipaliya S.V."/>
            <person name="Vacek V."/>
            <person name="Brzon O."/>
            <person name="Soukal P."/>
            <person name="Eme L."/>
            <person name="Dacks J.B."/>
            <person name="Karnkowska A."/>
            <person name="Elias M."/>
            <person name="Hampl V."/>
        </authorList>
    </citation>
    <scope>NUCLEOTIDE SEQUENCE [LARGE SCALE GENOMIC DNA]</scope>
    <source>
        <strain evidence="2">NAU3</strain>
        <tissue evidence="2">Gut</tissue>
    </source>
</reference>
<dbReference type="Gene3D" id="3.40.50.720">
    <property type="entry name" value="NAD(P)-binding Rossmann-like Domain"/>
    <property type="match status" value="2"/>
</dbReference>
<feature type="region of interest" description="Disordered" evidence="1">
    <location>
        <begin position="430"/>
        <end position="500"/>
    </location>
</feature>
<organism evidence="2 3">
    <name type="scientific">Blattamonas nauphoetae</name>
    <dbReference type="NCBI Taxonomy" id="2049346"/>
    <lineage>
        <taxon>Eukaryota</taxon>
        <taxon>Metamonada</taxon>
        <taxon>Preaxostyla</taxon>
        <taxon>Oxymonadida</taxon>
        <taxon>Blattamonas</taxon>
    </lineage>
</organism>
<gene>
    <name evidence="2" type="ORF">BLNAU_22512</name>
</gene>
<dbReference type="InterPro" id="IPR002347">
    <property type="entry name" value="SDR_fam"/>
</dbReference>
<evidence type="ECO:0000313" key="3">
    <source>
        <dbReference type="Proteomes" id="UP001281761"/>
    </source>
</evidence>
<proteinExistence type="predicted"/>
<feature type="compositionally biased region" description="Polar residues" evidence="1">
    <location>
        <begin position="479"/>
        <end position="493"/>
    </location>
</feature>
<name>A0ABQ9WSU5_9EUKA</name>
<keyword evidence="3" id="KW-1185">Reference proteome</keyword>
<dbReference type="SUPFAM" id="SSF51735">
    <property type="entry name" value="NAD(P)-binding Rossmann-fold domains"/>
    <property type="match status" value="1"/>
</dbReference>
<feature type="region of interest" description="Disordered" evidence="1">
    <location>
        <begin position="546"/>
        <end position="585"/>
    </location>
</feature>
<feature type="compositionally biased region" description="Polar residues" evidence="1">
    <location>
        <begin position="546"/>
        <end position="558"/>
    </location>
</feature>
<feature type="region of interest" description="Disordered" evidence="1">
    <location>
        <begin position="361"/>
        <end position="396"/>
    </location>
</feature>